<organism evidence="1 2">
    <name type="scientific">Microbulbifer thermotolerans</name>
    <dbReference type="NCBI Taxonomy" id="252514"/>
    <lineage>
        <taxon>Bacteria</taxon>
        <taxon>Pseudomonadati</taxon>
        <taxon>Pseudomonadota</taxon>
        <taxon>Gammaproteobacteria</taxon>
        <taxon>Cellvibrionales</taxon>
        <taxon>Microbulbiferaceae</taxon>
        <taxon>Microbulbifer</taxon>
    </lineage>
</organism>
<evidence type="ECO:0000313" key="2">
    <source>
        <dbReference type="Proteomes" id="UP001209730"/>
    </source>
</evidence>
<dbReference type="RefSeq" id="WP_265964163.1">
    <property type="nucleotide sequence ID" value="NZ_CP014864.1"/>
</dbReference>
<dbReference type="Proteomes" id="UP001209730">
    <property type="component" value="Unassembled WGS sequence"/>
</dbReference>
<comment type="caution">
    <text evidence="1">The sequence shown here is derived from an EMBL/GenBank/DDBJ whole genome shotgun (WGS) entry which is preliminary data.</text>
</comment>
<dbReference type="AlphaFoldDB" id="A0AB35HTY0"/>
<accession>A0AB35HTY0</accession>
<sequence length="44" mass="4723">MKTLKQRAGTLMRVPADKLRSAVVNAVVDAGLRLMQPGRGTSVE</sequence>
<name>A0AB35HTY0_MICTH</name>
<protein>
    <submittedName>
        <fullName evidence="1">Uncharacterized protein</fullName>
    </submittedName>
</protein>
<dbReference type="GeneID" id="77145680"/>
<evidence type="ECO:0000313" key="1">
    <source>
        <dbReference type="EMBL" id="MCX2800922.1"/>
    </source>
</evidence>
<gene>
    <name evidence="1" type="ORF">OQJ68_03890</name>
</gene>
<proteinExistence type="predicted"/>
<dbReference type="EMBL" id="JAPHQB010000004">
    <property type="protein sequence ID" value="MCX2800922.1"/>
    <property type="molecule type" value="Genomic_DNA"/>
</dbReference>
<reference evidence="1" key="1">
    <citation type="submission" date="2022-11" db="EMBL/GenBank/DDBJ databases">
        <title>Chitin-degrading and fungicidal potential of chitinolytic bacterial strains from marine environment of the Pacific Ocean regions.</title>
        <authorList>
            <person name="Pentekhina I."/>
            <person name="Nedashkovskaya O."/>
            <person name="Seitkalieva A."/>
            <person name="Podvolotskaya A."/>
            <person name="Tekutyeva L."/>
            <person name="Balabanova L."/>
        </authorList>
    </citation>
    <scope>NUCLEOTIDE SEQUENCE</scope>
    <source>
        <strain evidence="1">KMM 6838</strain>
    </source>
</reference>